<dbReference type="EMBL" id="JBHRTL010000006">
    <property type="protein sequence ID" value="MFC3155348.1"/>
    <property type="molecule type" value="Genomic_DNA"/>
</dbReference>
<sequence>MAVPAHERCQYLKNVSAAAAYGTATVAQKRNYTVFIPFNVDRGLA</sequence>
<evidence type="ECO:0000313" key="2">
    <source>
        <dbReference type="Proteomes" id="UP001595548"/>
    </source>
</evidence>
<keyword evidence="2" id="KW-1185">Reference proteome</keyword>
<name>A0ABV7HRF4_9GAMM</name>
<dbReference type="Proteomes" id="UP001595548">
    <property type="component" value="Unassembled WGS sequence"/>
</dbReference>
<protein>
    <submittedName>
        <fullName evidence="1">Uncharacterized protein</fullName>
    </submittedName>
</protein>
<accession>A0ABV7HRF4</accession>
<proteinExistence type="predicted"/>
<reference evidence="2" key="1">
    <citation type="journal article" date="2019" name="Int. J. Syst. Evol. Microbiol.">
        <title>The Global Catalogue of Microorganisms (GCM) 10K type strain sequencing project: providing services to taxonomists for standard genome sequencing and annotation.</title>
        <authorList>
            <consortium name="The Broad Institute Genomics Platform"/>
            <consortium name="The Broad Institute Genome Sequencing Center for Infectious Disease"/>
            <person name="Wu L."/>
            <person name="Ma J."/>
        </authorList>
    </citation>
    <scope>NUCLEOTIDE SEQUENCE [LARGE SCALE GENOMIC DNA]</scope>
    <source>
        <strain evidence="2">KCTC 52141</strain>
    </source>
</reference>
<comment type="caution">
    <text evidence="1">The sequence shown here is derived from an EMBL/GenBank/DDBJ whole genome shotgun (WGS) entry which is preliminary data.</text>
</comment>
<evidence type="ECO:0000313" key="1">
    <source>
        <dbReference type="EMBL" id="MFC3155348.1"/>
    </source>
</evidence>
<gene>
    <name evidence="1" type="ORF">ACFOEB_09060</name>
</gene>
<organism evidence="1 2">
    <name type="scientific">Gilvimarinus japonicus</name>
    <dbReference type="NCBI Taxonomy" id="1796469"/>
    <lineage>
        <taxon>Bacteria</taxon>
        <taxon>Pseudomonadati</taxon>
        <taxon>Pseudomonadota</taxon>
        <taxon>Gammaproteobacteria</taxon>
        <taxon>Cellvibrionales</taxon>
        <taxon>Cellvibrionaceae</taxon>
        <taxon>Gilvimarinus</taxon>
    </lineage>
</organism>
<dbReference type="RefSeq" id="WP_382416008.1">
    <property type="nucleotide sequence ID" value="NZ_AP031500.1"/>
</dbReference>